<gene>
    <name evidence="1" type="ORF">JOB18_043811</name>
</gene>
<dbReference type="EMBL" id="JAGKHQ010000015">
    <property type="protein sequence ID" value="KAG7497773.1"/>
    <property type="molecule type" value="Genomic_DNA"/>
</dbReference>
<proteinExistence type="predicted"/>
<organism evidence="1 2">
    <name type="scientific">Solea senegalensis</name>
    <name type="common">Senegalese sole</name>
    <dbReference type="NCBI Taxonomy" id="28829"/>
    <lineage>
        <taxon>Eukaryota</taxon>
        <taxon>Metazoa</taxon>
        <taxon>Chordata</taxon>
        <taxon>Craniata</taxon>
        <taxon>Vertebrata</taxon>
        <taxon>Euteleostomi</taxon>
        <taxon>Actinopterygii</taxon>
        <taxon>Neopterygii</taxon>
        <taxon>Teleostei</taxon>
        <taxon>Neoteleostei</taxon>
        <taxon>Acanthomorphata</taxon>
        <taxon>Carangaria</taxon>
        <taxon>Pleuronectiformes</taxon>
        <taxon>Pleuronectoidei</taxon>
        <taxon>Soleidae</taxon>
        <taxon>Solea</taxon>
    </lineage>
</organism>
<protein>
    <submittedName>
        <fullName evidence="1">Uncharacterized protein</fullName>
    </submittedName>
</protein>
<name>A0AAV6QZH0_SOLSE</name>
<keyword evidence="2" id="KW-1185">Reference proteome</keyword>
<comment type="caution">
    <text evidence="1">The sequence shown here is derived from an EMBL/GenBank/DDBJ whole genome shotgun (WGS) entry which is preliminary data.</text>
</comment>
<evidence type="ECO:0000313" key="2">
    <source>
        <dbReference type="Proteomes" id="UP000693946"/>
    </source>
</evidence>
<evidence type="ECO:0000313" key="1">
    <source>
        <dbReference type="EMBL" id="KAG7497773.1"/>
    </source>
</evidence>
<sequence>MLTRGGRRGRVLVSSPCSLRSFRAGRHRAAAAAAETAAPSLLRHRPPARLQAAAWSPEPGLFPLGHRGAALCVDARADEDGADEDDD</sequence>
<dbReference type="AlphaFoldDB" id="A0AAV6QZH0"/>
<accession>A0AAV6QZH0</accession>
<reference evidence="1 2" key="1">
    <citation type="journal article" date="2021" name="Sci. Rep.">
        <title>Chromosome anchoring in Senegalese sole (Solea senegalensis) reveals sex-associated markers and genome rearrangements in flatfish.</title>
        <authorList>
            <person name="Guerrero-Cozar I."/>
            <person name="Gomez-Garrido J."/>
            <person name="Berbel C."/>
            <person name="Martinez-Blanch J.F."/>
            <person name="Alioto T."/>
            <person name="Claros M.G."/>
            <person name="Gagnaire P.A."/>
            <person name="Manchado M."/>
        </authorList>
    </citation>
    <scope>NUCLEOTIDE SEQUENCE [LARGE SCALE GENOMIC DNA]</scope>
    <source>
        <strain evidence="1">Sse05_10M</strain>
    </source>
</reference>
<dbReference type="Proteomes" id="UP000693946">
    <property type="component" value="Linkage Group LG3"/>
</dbReference>